<dbReference type="EMBL" id="ML769608">
    <property type="protein sequence ID" value="KAE9391942.1"/>
    <property type="molecule type" value="Genomic_DNA"/>
</dbReference>
<gene>
    <name evidence="1" type="ORF">BT96DRAFT_924984</name>
</gene>
<dbReference type="AlphaFoldDB" id="A0A6A4H175"/>
<name>A0A6A4H175_9AGAR</name>
<evidence type="ECO:0000313" key="2">
    <source>
        <dbReference type="Proteomes" id="UP000799118"/>
    </source>
</evidence>
<sequence length="51" mass="5928">MAIFGDAPPRLTDLDDEEESRLFSFQLPITYRTKYHPIGLSVTHFVLVHPR</sequence>
<keyword evidence="2" id="KW-1185">Reference proteome</keyword>
<evidence type="ECO:0000313" key="1">
    <source>
        <dbReference type="EMBL" id="KAE9391942.1"/>
    </source>
</evidence>
<organism evidence="1 2">
    <name type="scientific">Gymnopus androsaceus JB14</name>
    <dbReference type="NCBI Taxonomy" id="1447944"/>
    <lineage>
        <taxon>Eukaryota</taxon>
        <taxon>Fungi</taxon>
        <taxon>Dikarya</taxon>
        <taxon>Basidiomycota</taxon>
        <taxon>Agaricomycotina</taxon>
        <taxon>Agaricomycetes</taxon>
        <taxon>Agaricomycetidae</taxon>
        <taxon>Agaricales</taxon>
        <taxon>Marasmiineae</taxon>
        <taxon>Omphalotaceae</taxon>
        <taxon>Gymnopus</taxon>
    </lineage>
</organism>
<dbReference type="Proteomes" id="UP000799118">
    <property type="component" value="Unassembled WGS sequence"/>
</dbReference>
<reference evidence="1" key="1">
    <citation type="journal article" date="2019" name="Environ. Microbiol.">
        <title>Fungal ecological strategies reflected in gene transcription - a case study of two litter decomposers.</title>
        <authorList>
            <person name="Barbi F."/>
            <person name="Kohler A."/>
            <person name="Barry K."/>
            <person name="Baskaran P."/>
            <person name="Daum C."/>
            <person name="Fauchery L."/>
            <person name="Ihrmark K."/>
            <person name="Kuo A."/>
            <person name="LaButti K."/>
            <person name="Lipzen A."/>
            <person name="Morin E."/>
            <person name="Grigoriev I.V."/>
            <person name="Henrissat B."/>
            <person name="Lindahl B."/>
            <person name="Martin F."/>
        </authorList>
    </citation>
    <scope>NUCLEOTIDE SEQUENCE</scope>
    <source>
        <strain evidence="1">JB14</strain>
    </source>
</reference>
<accession>A0A6A4H175</accession>
<protein>
    <submittedName>
        <fullName evidence="1">Uncharacterized protein</fullName>
    </submittedName>
</protein>
<proteinExistence type="predicted"/>